<proteinExistence type="predicted"/>
<dbReference type="AlphaFoldDB" id="A0A1F8B9F2"/>
<gene>
    <name evidence="1" type="ORF">A2892_01285</name>
</gene>
<dbReference type="SUPFAM" id="SSF52540">
    <property type="entry name" value="P-loop containing nucleoside triphosphate hydrolases"/>
    <property type="match status" value="1"/>
</dbReference>
<dbReference type="EMBL" id="MGHD01000003">
    <property type="protein sequence ID" value="OGM60663.1"/>
    <property type="molecule type" value="Genomic_DNA"/>
</dbReference>
<comment type="caution">
    <text evidence="1">The sequence shown here is derived from an EMBL/GenBank/DDBJ whole genome shotgun (WGS) entry which is preliminary data.</text>
</comment>
<organism evidence="1 2">
    <name type="scientific">Candidatus Woesebacteria bacterium RIFCSPLOWO2_01_FULL_39_10b</name>
    <dbReference type="NCBI Taxonomy" id="1802517"/>
    <lineage>
        <taxon>Bacteria</taxon>
        <taxon>Candidatus Woeseibacteriota</taxon>
    </lineage>
</organism>
<protein>
    <submittedName>
        <fullName evidence="1">Uncharacterized protein</fullName>
    </submittedName>
</protein>
<name>A0A1F8B9F2_9BACT</name>
<accession>A0A1F8B9F2</accession>
<dbReference type="Proteomes" id="UP000176404">
    <property type="component" value="Unassembled WGS sequence"/>
</dbReference>
<sequence length="161" mass="18956">MKAIIIGTSLSGKTTIIRYLRKNTDYNIREIDEELTKINDGAFPENTKRKYNVLAPKIIKQILKSENILFFTNTDYFSDQDLIDARNLDFKIIQLNLSLDELRKRNEHRMKNEGYGNMSKWLNGMNEYQERIFSKGLVDKRINAIQPTPKIVEELLDYFSE</sequence>
<evidence type="ECO:0000313" key="1">
    <source>
        <dbReference type="EMBL" id="OGM60663.1"/>
    </source>
</evidence>
<reference evidence="1 2" key="1">
    <citation type="journal article" date="2016" name="Nat. Commun.">
        <title>Thousands of microbial genomes shed light on interconnected biogeochemical processes in an aquifer system.</title>
        <authorList>
            <person name="Anantharaman K."/>
            <person name="Brown C.T."/>
            <person name="Hug L.A."/>
            <person name="Sharon I."/>
            <person name="Castelle C.J."/>
            <person name="Probst A.J."/>
            <person name="Thomas B.C."/>
            <person name="Singh A."/>
            <person name="Wilkins M.J."/>
            <person name="Karaoz U."/>
            <person name="Brodie E.L."/>
            <person name="Williams K.H."/>
            <person name="Hubbard S.S."/>
            <person name="Banfield J.F."/>
        </authorList>
    </citation>
    <scope>NUCLEOTIDE SEQUENCE [LARGE SCALE GENOMIC DNA]</scope>
</reference>
<dbReference type="STRING" id="1802517.A2892_01285"/>
<evidence type="ECO:0000313" key="2">
    <source>
        <dbReference type="Proteomes" id="UP000176404"/>
    </source>
</evidence>
<dbReference type="Gene3D" id="3.40.50.300">
    <property type="entry name" value="P-loop containing nucleotide triphosphate hydrolases"/>
    <property type="match status" value="1"/>
</dbReference>
<dbReference type="InterPro" id="IPR027417">
    <property type="entry name" value="P-loop_NTPase"/>
</dbReference>